<dbReference type="GeneID" id="115877827"/>
<evidence type="ECO:0000256" key="1">
    <source>
        <dbReference type="SAM" id="MobiDB-lite"/>
    </source>
</evidence>
<evidence type="ECO:0000313" key="2">
    <source>
        <dbReference type="Proteomes" id="UP000504635"/>
    </source>
</evidence>
<dbReference type="KEGG" id="soy:115877827"/>
<gene>
    <name evidence="3" type="primary">LOC115877827</name>
</gene>
<accession>A0A6J2XH22</accession>
<dbReference type="RefSeq" id="XP_030750014.1">
    <property type="nucleotide sequence ID" value="XM_030894154.1"/>
</dbReference>
<sequence length="447" mass="51522">MAAPTLWTYRNQILRIVQESLEVSLILCGSEMGTFTTAKIFDVFNQLLPTAFVLNTGYWAFYNTMKRQPICVCARYAIPCRHYKQDHHWIDMESIPGDNSAVFTSKNGNLIVTKSEIEVTPVTWQTAGYILAIRLTFQYKKIEKGRLRKRKNENLVNASAQDISIAIYCRYNVYKEAYPAPASVVFQPNPFFYDTYGSQFPELLQYLPSDMNPKSFCVPLEHTPNFSLILCHVNLPLHLPTTTLSLVQSRPDVRLRKIMCHKGTQTEDSSSLEIWKCQEIIAGLKPLWNDLDIEEASGKGNGIEQYTFPALNDQEVSTTTSINEDIAQKVQEKEYESHWPQYQSQKTITKRRRKKKPTPSLVPINTNRPIHHRVKNEHAPNLSYATVVKASSRALKTKEESIDIACWIKKEPMNFWTEEQISEHFDLAQELIDDDLATQQMKCWWDA</sequence>
<protein>
    <submittedName>
        <fullName evidence="3">Uncharacterized protein LOC115877827</fullName>
    </submittedName>
</protein>
<evidence type="ECO:0000313" key="3">
    <source>
        <dbReference type="RefSeq" id="XP_030750014.1"/>
    </source>
</evidence>
<keyword evidence="2" id="KW-1185">Reference proteome</keyword>
<proteinExistence type="predicted"/>
<dbReference type="OrthoDB" id="6767252at2759"/>
<dbReference type="InParanoid" id="A0A6J2XH22"/>
<reference evidence="3" key="1">
    <citation type="submission" date="2025-08" db="UniProtKB">
        <authorList>
            <consortium name="RefSeq"/>
        </authorList>
    </citation>
    <scope>IDENTIFICATION</scope>
    <source>
        <tissue evidence="3">Gonads</tissue>
    </source>
</reference>
<organism evidence="2 3">
    <name type="scientific">Sitophilus oryzae</name>
    <name type="common">Rice weevil</name>
    <name type="synonym">Curculio oryzae</name>
    <dbReference type="NCBI Taxonomy" id="7048"/>
    <lineage>
        <taxon>Eukaryota</taxon>
        <taxon>Metazoa</taxon>
        <taxon>Ecdysozoa</taxon>
        <taxon>Arthropoda</taxon>
        <taxon>Hexapoda</taxon>
        <taxon>Insecta</taxon>
        <taxon>Pterygota</taxon>
        <taxon>Neoptera</taxon>
        <taxon>Endopterygota</taxon>
        <taxon>Coleoptera</taxon>
        <taxon>Polyphaga</taxon>
        <taxon>Cucujiformia</taxon>
        <taxon>Curculionidae</taxon>
        <taxon>Dryophthorinae</taxon>
        <taxon>Sitophilus</taxon>
    </lineage>
</organism>
<feature type="region of interest" description="Disordered" evidence="1">
    <location>
        <begin position="337"/>
        <end position="366"/>
    </location>
</feature>
<dbReference type="Proteomes" id="UP000504635">
    <property type="component" value="Unplaced"/>
</dbReference>
<dbReference type="AlphaFoldDB" id="A0A6J2XH22"/>
<name>A0A6J2XH22_SITOR</name>
<feature type="compositionally biased region" description="Basic residues" evidence="1">
    <location>
        <begin position="348"/>
        <end position="357"/>
    </location>
</feature>